<dbReference type="EMBL" id="JANUHA010000023">
    <property type="protein sequence ID" value="MCS0599136.1"/>
    <property type="molecule type" value="Genomic_DNA"/>
</dbReference>
<dbReference type="PANTHER" id="PTHR38102">
    <property type="entry name" value="PERIPLASMIC CHAPERONE SPY"/>
    <property type="match status" value="1"/>
</dbReference>
<evidence type="ECO:0000313" key="3">
    <source>
        <dbReference type="EMBL" id="MCS0599136.1"/>
    </source>
</evidence>
<comment type="caution">
    <text evidence="3">The sequence shown here is derived from an EMBL/GenBank/DDBJ whole genome shotgun (WGS) entry which is preliminary data.</text>
</comment>
<organism evidence="3 4">
    <name type="scientific">Massilia agri</name>
    <dbReference type="NCBI Taxonomy" id="1886785"/>
    <lineage>
        <taxon>Bacteria</taxon>
        <taxon>Pseudomonadati</taxon>
        <taxon>Pseudomonadota</taxon>
        <taxon>Betaproteobacteria</taxon>
        <taxon>Burkholderiales</taxon>
        <taxon>Oxalobacteraceae</taxon>
        <taxon>Telluria group</taxon>
        <taxon>Massilia</taxon>
    </lineage>
</organism>
<feature type="chain" id="PRO_5046939866" evidence="2">
    <location>
        <begin position="29"/>
        <end position="163"/>
    </location>
</feature>
<dbReference type="Proteomes" id="UP001206572">
    <property type="component" value="Unassembled WGS sequence"/>
</dbReference>
<dbReference type="InterPro" id="IPR025961">
    <property type="entry name" value="Metal_resist"/>
</dbReference>
<keyword evidence="4" id="KW-1185">Reference proteome</keyword>
<protein>
    <submittedName>
        <fullName evidence="3">Periplasmic heavy metal sensor</fullName>
    </submittedName>
</protein>
<feature type="compositionally biased region" description="Basic and acidic residues" evidence="1">
    <location>
        <begin position="34"/>
        <end position="48"/>
    </location>
</feature>
<reference evidence="3 4" key="1">
    <citation type="submission" date="2022-08" db="EMBL/GenBank/DDBJ databases">
        <title>Reclassification of Massilia species as members of the genera Telluria, Duganella, Pseudoduganella, Mokoshia gen. nov. and Zemynaea gen. nov. using orthogonal and non-orthogonal genome-based approaches.</title>
        <authorList>
            <person name="Bowman J.P."/>
        </authorList>
    </citation>
    <scope>NUCLEOTIDE SEQUENCE [LARGE SCALE GENOMIC DNA]</scope>
    <source>
        <strain evidence="3 4">JCM 31661</strain>
    </source>
</reference>
<evidence type="ECO:0000256" key="2">
    <source>
        <dbReference type="SAM" id="SignalP"/>
    </source>
</evidence>
<gene>
    <name evidence="3" type="ORF">NX780_22575</name>
</gene>
<dbReference type="RefSeq" id="WP_258830135.1">
    <property type="nucleotide sequence ID" value="NZ_JANUHA010000023.1"/>
</dbReference>
<accession>A0ABT2ASB8</accession>
<dbReference type="Gene3D" id="1.20.120.1490">
    <property type="match status" value="1"/>
</dbReference>
<feature type="region of interest" description="Disordered" evidence="1">
    <location>
        <begin position="34"/>
        <end position="60"/>
    </location>
</feature>
<dbReference type="InterPro" id="IPR052211">
    <property type="entry name" value="Cpx_auxiliary_protein"/>
</dbReference>
<proteinExistence type="predicted"/>
<sequence>MNALLPRIAAILGGACLAGALHAPTALAQSMPPDLERADARGGPDRGPGHGPRGPGRGAHPLLAGIELSDAQQDRLFAIMHEAAPKRREHDKAQRKAFEALRAASSADRFDDARAAAAAQAFGAAVAAGELLRVRTDAQVMALLTPQQREQLRSERPVRGPRQ</sequence>
<dbReference type="PANTHER" id="PTHR38102:SF1">
    <property type="entry name" value="PERIPLASMIC CHAPERONE SPY"/>
    <property type="match status" value="1"/>
</dbReference>
<feature type="signal peptide" evidence="2">
    <location>
        <begin position="1"/>
        <end position="28"/>
    </location>
</feature>
<keyword evidence="2" id="KW-0732">Signal</keyword>
<name>A0ABT2ASB8_9BURK</name>
<evidence type="ECO:0000313" key="4">
    <source>
        <dbReference type="Proteomes" id="UP001206572"/>
    </source>
</evidence>
<dbReference type="Pfam" id="PF13801">
    <property type="entry name" value="Metal_resist"/>
    <property type="match status" value="1"/>
</dbReference>
<evidence type="ECO:0000256" key="1">
    <source>
        <dbReference type="SAM" id="MobiDB-lite"/>
    </source>
</evidence>